<evidence type="ECO:0000256" key="1">
    <source>
        <dbReference type="SAM" id="MobiDB-lite"/>
    </source>
</evidence>
<feature type="compositionally biased region" description="Low complexity" evidence="1">
    <location>
        <begin position="1"/>
        <end position="13"/>
    </location>
</feature>
<name>A0AAD7HX69_9AGAR</name>
<feature type="region of interest" description="Disordered" evidence="1">
    <location>
        <begin position="102"/>
        <end position="148"/>
    </location>
</feature>
<dbReference type="EMBL" id="JARKIB010000159">
    <property type="protein sequence ID" value="KAJ7730405.1"/>
    <property type="molecule type" value="Genomic_DNA"/>
</dbReference>
<gene>
    <name evidence="2" type="ORF">B0H16DRAFT_1773849</name>
</gene>
<proteinExistence type="predicted"/>
<reference evidence="2" key="1">
    <citation type="submission" date="2023-03" db="EMBL/GenBank/DDBJ databases">
        <title>Massive genome expansion in bonnet fungi (Mycena s.s.) driven by repeated elements and novel gene families across ecological guilds.</title>
        <authorList>
            <consortium name="Lawrence Berkeley National Laboratory"/>
            <person name="Harder C.B."/>
            <person name="Miyauchi S."/>
            <person name="Viragh M."/>
            <person name="Kuo A."/>
            <person name="Thoen E."/>
            <person name="Andreopoulos B."/>
            <person name="Lu D."/>
            <person name="Skrede I."/>
            <person name="Drula E."/>
            <person name="Henrissat B."/>
            <person name="Morin E."/>
            <person name="Kohler A."/>
            <person name="Barry K."/>
            <person name="LaButti K."/>
            <person name="Morin E."/>
            <person name="Salamov A."/>
            <person name="Lipzen A."/>
            <person name="Mereny Z."/>
            <person name="Hegedus B."/>
            <person name="Baldrian P."/>
            <person name="Stursova M."/>
            <person name="Weitz H."/>
            <person name="Taylor A."/>
            <person name="Grigoriev I.V."/>
            <person name="Nagy L.G."/>
            <person name="Martin F."/>
            <person name="Kauserud H."/>
        </authorList>
    </citation>
    <scope>NUCLEOTIDE SEQUENCE</scope>
    <source>
        <strain evidence="2">CBHHK182m</strain>
    </source>
</reference>
<dbReference type="Proteomes" id="UP001215598">
    <property type="component" value="Unassembled WGS sequence"/>
</dbReference>
<protein>
    <submittedName>
        <fullName evidence="2">Uncharacterized protein</fullName>
    </submittedName>
</protein>
<accession>A0AAD7HX69</accession>
<evidence type="ECO:0000313" key="2">
    <source>
        <dbReference type="EMBL" id="KAJ7730405.1"/>
    </source>
</evidence>
<comment type="caution">
    <text evidence="2">The sequence shown here is derived from an EMBL/GenBank/DDBJ whole genome shotgun (WGS) entry which is preliminary data.</text>
</comment>
<feature type="region of interest" description="Disordered" evidence="1">
    <location>
        <begin position="1"/>
        <end position="23"/>
    </location>
</feature>
<evidence type="ECO:0000313" key="3">
    <source>
        <dbReference type="Proteomes" id="UP001215598"/>
    </source>
</evidence>
<sequence>MRVAPPAAPVAAPLTPPAGPTAAPLDLESELKLAKAEAKSNSSGRVRVSKVAVERILPVPDRPAEAAVELTPVAPPVVSSAPSVAAPAPIPDGDLVATGMRRVSTRKRPQAEASATVPRVTPSNKRRKKLEDPLVGWMMQDPDTGEELTGHEWVKRYPDEFEQRYKKDHQRYLDYLAQ</sequence>
<organism evidence="2 3">
    <name type="scientific">Mycena metata</name>
    <dbReference type="NCBI Taxonomy" id="1033252"/>
    <lineage>
        <taxon>Eukaryota</taxon>
        <taxon>Fungi</taxon>
        <taxon>Dikarya</taxon>
        <taxon>Basidiomycota</taxon>
        <taxon>Agaricomycotina</taxon>
        <taxon>Agaricomycetes</taxon>
        <taxon>Agaricomycetidae</taxon>
        <taxon>Agaricales</taxon>
        <taxon>Marasmiineae</taxon>
        <taxon>Mycenaceae</taxon>
        <taxon>Mycena</taxon>
    </lineage>
</organism>
<dbReference type="AlphaFoldDB" id="A0AAD7HX69"/>
<keyword evidence="3" id="KW-1185">Reference proteome</keyword>